<keyword evidence="3" id="KW-0175">Coiled coil</keyword>
<keyword evidence="1" id="KW-0547">Nucleotide-binding</keyword>
<dbReference type="GO" id="GO:0005524">
    <property type="term" value="F:ATP binding"/>
    <property type="evidence" value="ECO:0007669"/>
    <property type="project" value="UniProtKB-KW"/>
</dbReference>
<dbReference type="PROSITE" id="PS50893">
    <property type="entry name" value="ABC_TRANSPORTER_2"/>
    <property type="match status" value="2"/>
</dbReference>
<dbReference type="InterPro" id="IPR003593">
    <property type="entry name" value="AAA+_ATPase"/>
</dbReference>
<dbReference type="STRING" id="930117.SAMN05216225_10095"/>
<dbReference type="CDD" id="cd03221">
    <property type="entry name" value="ABCF_EF-3"/>
    <property type="match status" value="2"/>
</dbReference>
<protein>
    <submittedName>
        <fullName evidence="5">Pleuromutilin/lincosamide/streptogramin A transport system ATP-binding/permease protein</fullName>
    </submittedName>
</protein>
<dbReference type="OrthoDB" id="9760950at2"/>
<evidence type="ECO:0000313" key="6">
    <source>
        <dbReference type="Proteomes" id="UP000183988"/>
    </source>
</evidence>
<dbReference type="EMBL" id="FQVW01000009">
    <property type="protein sequence ID" value="SHF91717.1"/>
    <property type="molecule type" value="Genomic_DNA"/>
</dbReference>
<dbReference type="SMART" id="SM00382">
    <property type="entry name" value="AAA"/>
    <property type="match status" value="2"/>
</dbReference>
<dbReference type="PROSITE" id="PS00211">
    <property type="entry name" value="ABC_TRANSPORTER_1"/>
    <property type="match status" value="1"/>
</dbReference>
<dbReference type="Gene3D" id="3.40.50.300">
    <property type="entry name" value="P-loop containing nucleotide triphosphate hydrolases"/>
    <property type="match status" value="3"/>
</dbReference>
<gene>
    <name evidence="5" type="ORF">SAMN05216225_10095</name>
</gene>
<dbReference type="Pfam" id="PF12848">
    <property type="entry name" value="ABC_tran_Xtn"/>
    <property type="match status" value="1"/>
</dbReference>
<organism evidence="5 6">
    <name type="scientific">Ornithinibacillus halophilus</name>
    <dbReference type="NCBI Taxonomy" id="930117"/>
    <lineage>
        <taxon>Bacteria</taxon>
        <taxon>Bacillati</taxon>
        <taxon>Bacillota</taxon>
        <taxon>Bacilli</taxon>
        <taxon>Bacillales</taxon>
        <taxon>Bacillaceae</taxon>
        <taxon>Ornithinibacillus</taxon>
    </lineage>
</organism>
<evidence type="ECO:0000256" key="2">
    <source>
        <dbReference type="ARBA" id="ARBA00022840"/>
    </source>
</evidence>
<accession>A0A1M5FJD4</accession>
<reference evidence="5 6" key="1">
    <citation type="submission" date="2016-11" db="EMBL/GenBank/DDBJ databases">
        <authorList>
            <person name="Jaros S."/>
            <person name="Januszkiewicz K."/>
            <person name="Wedrychowicz H."/>
        </authorList>
    </citation>
    <scope>NUCLEOTIDE SEQUENCE [LARGE SCALE GENOMIC DNA]</scope>
    <source>
        <strain evidence="5 6">IBRC-M 10683</strain>
    </source>
</reference>
<dbReference type="AlphaFoldDB" id="A0A1M5FJD4"/>
<evidence type="ECO:0000313" key="5">
    <source>
        <dbReference type="EMBL" id="SHF91717.1"/>
    </source>
</evidence>
<dbReference type="RefSeq" id="WP_072889032.1">
    <property type="nucleotide sequence ID" value="NZ_FQVW01000009.1"/>
</dbReference>
<dbReference type="Pfam" id="PF00005">
    <property type="entry name" value="ABC_tran"/>
    <property type="match status" value="2"/>
</dbReference>
<name>A0A1M5FJD4_9BACI</name>
<keyword evidence="6" id="KW-1185">Reference proteome</keyword>
<dbReference type="PANTHER" id="PTHR42855:SF2">
    <property type="entry name" value="DRUG RESISTANCE ABC TRANSPORTER,ATP-BINDING PROTEIN"/>
    <property type="match status" value="1"/>
</dbReference>
<dbReference type="Proteomes" id="UP000183988">
    <property type="component" value="Unassembled WGS sequence"/>
</dbReference>
<dbReference type="InterPro" id="IPR032781">
    <property type="entry name" value="ABC_tran_Xtn"/>
</dbReference>
<evidence type="ECO:0000256" key="3">
    <source>
        <dbReference type="SAM" id="Coils"/>
    </source>
</evidence>
<dbReference type="InterPro" id="IPR027417">
    <property type="entry name" value="P-loop_NTPase"/>
</dbReference>
<dbReference type="InterPro" id="IPR003439">
    <property type="entry name" value="ABC_transporter-like_ATP-bd"/>
</dbReference>
<dbReference type="NCBIfam" id="NF000355">
    <property type="entry name" value="ribo_prot_ABC_F"/>
    <property type="match status" value="1"/>
</dbReference>
<feature type="domain" description="ABC transporter" evidence="4">
    <location>
        <begin position="4"/>
        <end position="182"/>
    </location>
</feature>
<feature type="domain" description="ABC transporter" evidence="4">
    <location>
        <begin position="260"/>
        <end position="468"/>
    </location>
</feature>
<dbReference type="GO" id="GO:0016887">
    <property type="term" value="F:ATP hydrolysis activity"/>
    <property type="evidence" value="ECO:0007669"/>
    <property type="project" value="InterPro"/>
</dbReference>
<sequence>MLILEAKDIRHDVQGKEILNVDHIQIQKGERIGVVGKNGSGKTTLLNILSGNVEPHQGTVTTEVSRLLLPQLKRMDTTKSGGEITQQFINEALGKKADLLFADEPTTNLDTNHIEMLEKQLKRYAGAIVLVSHDRSFLDSLCTKIWEIKDSKVTVYPGNYSDYVDQREIEINQQQEAYEQYQAKKRQLENAIGQKKEKAARASKSPRNPYYAKKQKKLEKTAKSIKTRIEKLEKVEKVKEEPPLSIDIVGNEKLKNRMIIRIEELEGKIGQRKLWDKTSFHITAGDKLAIIGDNGTGKSTFIKKLLKEDTNIQLSPALKIGYFSQNLDILDEDKTILDNVEKTSNHEKALIRTVLARLHFFEDDVNKKVHVLSGGERVKVAFAKIFLSEINTIILDEPTNFLDIEAVEALEKLLIEYDGTIIFVSHDRRFVERIANRLLIIRNKRMELFEGTYKEYTNLVSEQNETDIKTEELMVIETKITEILSRLSMEPTPELEEEFQMLLKQRRKLQS</sequence>
<dbReference type="InterPro" id="IPR017871">
    <property type="entry name" value="ABC_transporter-like_CS"/>
</dbReference>
<dbReference type="SUPFAM" id="SSF52540">
    <property type="entry name" value="P-loop containing nucleoside triphosphate hydrolases"/>
    <property type="match status" value="2"/>
</dbReference>
<evidence type="ECO:0000256" key="1">
    <source>
        <dbReference type="ARBA" id="ARBA00022741"/>
    </source>
</evidence>
<evidence type="ECO:0000259" key="4">
    <source>
        <dbReference type="PROSITE" id="PS50893"/>
    </source>
</evidence>
<dbReference type="PANTHER" id="PTHR42855">
    <property type="entry name" value="ABC TRANSPORTER ATP-BINDING SUBUNIT"/>
    <property type="match status" value="1"/>
</dbReference>
<keyword evidence="2 5" id="KW-0067">ATP-binding</keyword>
<dbReference type="InterPro" id="IPR051309">
    <property type="entry name" value="ABCF_ATPase"/>
</dbReference>
<feature type="coiled-coil region" evidence="3">
    <location>
        <begin position="164"/>
        <end position="235"/>
    </location>
</feature>
<proteinExistence type="predicted"/>